<dbReference type="Proteomes" id="UP001732720">
    <property type="component" value="Chromosome 7"/>
</dbReference>
<accession>A0AC58MXK2</accession>
<gene>
    <name evidence="2" type="primary">C7H1orf94</name>
</gene>
<organism evidence="1 2">
    <name type="scientific">Castor canadensis</name>
    <name type="common">American beaver</name>
    <dbReference type="NCBI Taxonomy" id="51338"/>
    <lineage>
        <taxon>Eukaryota</taxon>
        <taxon>Metazoa</taxon>
        <taxon>Chordata</taxon>
        <taxon>Craniata</taxon>
        <taxon>Vertebrata</taxon>
        <taxon>Euteleostomi</taxon>
        <taxon>Mammalia</taxon>
        <taxon>Eutheria</taxon>
        <taxon>Euarchontoglires</taxon>
        <taxon>Glires</taxon>
        <taxon>Rodentia</taxon>
        <taxon>Castorimorpha</taxon>
        <taxon>Castoridae</taxon>
        <taxon>Castor</taxon>
    </lineage>
</organism>
<evidence type="ECO:0000313" key="2">
    <source>
        <dbReference type="RefSeq" id="XP_073934065.1"/>
    </source>
</evidence>
<name>A0AC58MXK2_CASCN</name>
<evidence type="ECO:0000313" key="1">
    <source>
        <dbReference type="Proteomes" id="UP001732720"/>
    </source>
</evidence>
<sequence length="593" mass="64848">MRSGGAWSLYFLTLGGQRGFRKERRRMASGNGIPSSSALVAKRPSALGPFPRYVWIHQDTPQDSLDKTCHEIWKRVQGLPEALKPRTSMEQVSASMTGNPRDHGLSFQEETVELSSGKDEISLLVEQEFLSLTKEHLILVQESSGELEAPTGTPQGTREPAPCFFAPPLVVGSREHPGTSMVAGDQHREQKVAVAVIGSQQGCDSVMPTVTGILRAAKVKSAKGTKDQGHSLSASNTEFSKLLAQFPLKSTPTSKAPDNKTVLEESRVIKNFLKSSMLSGSGPQEAAGLGPFLLLPPPPSPASLDKATELSAHKRQLPVFAKICSKTEVDTTVEGHHSVEWNSGIKEPIKCRESLFLSQWPPSRKDSSGEEGRSDPVGTMATVLPTKKPTWQAEKNVLCEFLGATKNSSKVEVDGLELKFNPPATTADKNNLKYTGNVFTPRFATALTSTTPNQPLWLHLNCPPVPVFTSHSTYQYQGLYPQLWARMPYQQAVHPQLGCYSRPVTPYNPQQMGQQIFRSSYTPLLSYVPFVQPNYPYPQRTPQKLSTNLRDPSPLAGDGSQYLFPQGYGFNSTSGGPLMNSPYFSSSGNGINF</sequence>
<dbReference type="RefSeq" id="XP_073934065.1">
    <property type="nucleotide sequence ID" value="XM_074077964.1"/>
</dbReference>
<protein>
    <submittedName>
        <fullName evidence="2">Uncharacterized protein C1orf94 homolog</fullName>
    </submittedName>
</protein>
<reference evidence="2" key="1">
    <citation type="submission" date="2025-08" db="UniProtKB">
        <authorList>
            <consortium name="RefSeq"/>
        </authorList>
    </citation>
    <scope>IDENTIFICATION</scope>
</reference>
<proteinExistence type="predicted"/>
<keyword evidence="1" id="KW-1185">Reference proteome</keyword>